<evidence type="ECO:0000256" key="2">
    <source>
        <dbReference type="ARBA" id="ARBA00009446"/>
    </source>
</evidence>
<dbReference type="InterPro" id="IPR003602">
    <property type="entry name" value="Topo_IA_DNA-bd_dom"/>
</dbReference>
<protein>
    <recommendedName>
        <fullName evidence="3">DNA topoisomerase</fullName>
        <ecNumber evidence="3">5.6.2.1</ecNumber>
    </recommendedName>
</protein>
<dbReference type="Gene3D" id="1.10.460.10">
    <property type="entry name" value="Topoisomerase I, domain 2"/>
    <property type="match status" value="2"/>
</dbReference>
<dbReference type="Gene3D" id="3.40.50.140">
    <property type="match status" value="1"/>
</dbReference>
<dbReference type="GO" id="GO:0003917">
    <property type="term" value="F:DNA topoisomerase type I (single strand cut, ATP-independent) activity"/>
    <property type="evidence" value="ECO:0007669"/>
    <property type="project" value="UniProtKB-EC"/>
</dbReference>
<dbReference type="PRINTS" id="PR00417">
    <property type="entry name" value="PRTPISMRASEI"/>
</dbReference>
<dbReference type="InterPro" id="IPR006171">
    <property type="entry name" value="TOPRIM_dom"/>
</dbReference>
<keyword evidence="5" id="KW-0238">DNA-binding</keyword>
<dbReference type="Pfam" id="PF01131">
    <property type="entry name" value="Topoisom_bac"/>
    <property type="match status" value="1"/>
</dbReference>
<feature type="domain" description="Toprim" evidence="8">
    <location>
        <begin position="1"/>
        <end position="111"/>
    </location>
</feature>
<dbReference type="AlphaFoldDB" id="A0A6C0KD97"/>
<dbReference type="SUPFAM" id="SSF56712">
    <property type="entry name" value="Prokaryotic type I DNA topoisomerase"/>
    <property type="match status" value="1"/>
</dbReference>
<feature type="domain" description="Topo IA-type catalytic" evidence="9">
    <location>
        <begin position="127"/>
        <end position="588"/>
    </location>
</feature>
<evidence type="ECO:0000256" key="7">
    <source>
        <dbReference type="SAM" id="MobiDB-lite"/>
    </source>
</evidence>
<dbReference type="Pfam" id="PF01751">
    <property type="entry name" value="Toprim"/>
    <property type="match status" value="1"/>
</dbReference>
<dbReference type="InterPro" id="IPR025589">
    <property type="entry name" value="Toprim_C_rpt"/>
</dbReference>
<dbReference type="SMART" id="SM00437">
    <property type="entry name" value="TOP1Ac"/>
    <property type="match status" value="1"/>
</dbReference>
<evidence type="ECO:0000259" key="9">
    <source>
        <dbReference type="PROSITE" id="PS52039"/>
    </source>
</evidence>
<dbReference type="InterPro" id="IPR023405">
    <property type="entry name" value="Topo_IA_core_domain"/>
</dbReference>
<dbReference type="InterPro" id="IPR013824">
    <property type="entry name" value="Topo_IA_cen_sub1"/>
</dbReference>
<proteinExistence type="inferred from homology"/>
<comment type="catalytic activity">
    <reaction evidence="1">
        <text>ATP-independent breakage of single-stranded DNA, followed by passage and rejoining.</text>
        <dbReference type="EC" id="5.6.2.1"/>
    </reaction>
</comment>
<dbReference type="InterPro" id="IPR000380">
    <property type="entry name" value="Topo_IA"/>
</dbReference>
<evidence type="ECO:0000256" key="4">
    <source>
        <dbReference type="ARBA" id="ARBA00023029"/>
    </source>
</evidence>
<feature type="compositionally biased region" description="Basic residues" evidence="7">
    <location>
        <begin position="327"/>
        <end position="336"/>
    </location>
</feature>
<dbReference type="PROSITE" id="PS50880">
    <property type="entry name" value="TOPRIM"/>
    <property type="match status" value="1"/>
</dbReference>
<evidence type="ECO:0000256" key="3">
    <source>
        <dbReference type="ARBA" id="ARBA00012891"/>
    </source>
</evidence>
<dbReference type="Pfam" id="PF13368">
    <property type="entry name" value="Toprim_C_rpt"/>
    <property type="match status" value="1"/>
</dbReference>
<dbReference type="Gene3D" id="2.70.20.10">
    <property type="entry name" value="Topoisomerase I, domain 3"/>
    <property type="match status" value="1"/>
</dbReference>
<dbReference type="InterPro" id="IPR003601">
    <property type="entry name" value="Topo_IA_2"/>
</dbReference>
<dbReference type="SMART" id="SM00436">
    <property type="entry name" value="TOP1Bc"/>
    <property type="match status" value="1"/>
</dbReference>
<reference evidence="10" key="1">
    <citation type="journal article" date="2020" name="Nature">
        <title>Giant virus diversity and host interactions through global metagenomics.</title>
        <authorList>
            <person name="Schulz F."/>
            <person name="Roux S."/>
            <person name="Paez-Espino D."/>
            <person name="Jungbluth S."/>
            <person name="Walsh D.A."/>
            <person name="Denef V.J."/>
            <person name="McMahon K.D."/>
            <person name="Konstantinidis K.T."/>
            <person name="Eloe-Fadrosh E.A."/>
            <person name="Kyrpides N.C."/>
            <person name="Woyke T."/>
        </authorList>
    </citation>
    <scope>NUCLEOTIDE SEQUENCE</scope>
    <source>
        <strain evidence="10">GVMAG-S-1102244-55</strain>
    </source>
</reference>
<sequence length="765" mass="87770">MKLLICESPAKTDKIAKYAGNGYKCVASFGHIRQIENGLKSIDYNNNFSVKFCAIPSKNKYISQLRKHIKNADEVILATDDDREGEAIAWHICKMFGLNLSTTKRIIFHEITKPAIQNAIKNPTLVNMDTVNAQLARQVLDLLVGYTISPILWKQISRKSETSLSAGRCQTPALRLVYEQQQEINKSPGRKVYNTEGKFMGESYTLNHNHTNEDEMGEFLEESAEFEHKYNVTKPKNSTKMAPKPFTTSTLQQKASNEFGYSPKVTMRLAQTLYEGGHITYMRTDSVKYCKEFTDKATKFITSKYGEDFVSPFINGITIGKQLEEKKKKKKSKKKKDNNNAQEAHESIRPTNVDVEKLVEKGKITAKEAKLYYLIWRNTVESCMAPAKYLSITAKISAPEDYLYKHSEEQVVFPGWKAVAGFEKTNSVYHKLLKVKKNLIVEYEEIISKVTLKDLKKNYTEARLVQMLEKKGIGRPSTFSSLITKIQDRNYVKKQNVEGKKIKCVDFKLIGEELEESESERVFGNEKNKLVITPTGIMVYEFLGKHFDDLFNYDYTKNMEDDLDKISKGEKIWHTLCDECNNQIQTLSKEIKGQDKLTIKIDSKHTYMIGKYGPVIAYKEGDNLKFKSVKKDIDIEKLKRGEYKLKDIVQIAYKKNVLGRYKNKEVILKNGKYGLYVTVDGKNMSIKTDKSEDEITLEDVIPFIQGGKQTSSSLLKKINENISIRKGKYGPYVFYKTDKMKKPKFINMKGKSIDDITVSWVLEQL</sequence>
<organism evidence="10">
    <name type="scientific">viral metagenome</name>
    <dbReference type="NCBI Taxonomy" id="1070528"/>
    <lineage>
        <taxon>unclassified sequences</taxon>
        <taxon>metagenomes</taxon>
        <taxon>organismal metagenomes</taxon>
    </lineage>
</organism>
<dbReference type="PROSITE" id="PS00396">
    <property type="entry name" value="TOPO_IA_1"/>
    <property type="match status" value="1"/>
</dbReference>
<dbReference type="EMBL" id="MN740849">
    <property type="protein sequence ID" value="QHU15076.1"/>
    <property type="molecule type" value="Genomic_DNA"/>
</dbReference>
<keyword evidence="6" id="KW-0413">Isomerase</keyword>
<dbReference type="InterPro" id="IPR023406">
    <property type="entry name" value="Topo_IA_AS"/>
</dbReference>
<dbReference type="PANTHER" id="PTHR42785:SF1">
    <property type="entry name" value="DNA TOPOISOMERASE"/>
    <property type="match status" value="1"/>
</dbReference>
<keyword evidence="4" id="KW-0799">Topoisomerase</keyword>
<dbReference type="InterPro" id="IPR013497">
    <property type="entry name" value="Topo_IA_cen"/>
</dbReference>
<accession>A0A6C0KD97</accession>
<dbReference type="CDD" id="cd00186">
    <property type="entry name" value="TOP1Ac"/>
    <property type="match status" value="1"/>
</dbReference>
<dbReference type="InterPro" id="IPR013826">
    <property type="entry name" value="Topo_IA_cen_sub3"/>
</dbReference>
<evidence type="ECO:0000256" key="1">
    <source>
        <dbReference type="ARBA" id="ARBA00000213"/>
    </source>
</evidence>
<dbReference type="InterPro" id="IPR013825">
    <property type="entry name" value="Topo_IA_cen_sub2"/>
</dbReference>
<feature type="region of interest" description="Disordered" evidence="7">
    <location>
        <begin position="325"/>
        <end position="349"/>
    </location>
</feature>
<dbReference type="PROSITE" id="PS52039">
    <property type="entry name" value="TOPO_IA_2"/>
    <property type="match status" value="1"/>
</dbReference>
<dbReference type="GO" id="GO:0003677">
    <property type="term" value="F:DNA binding"/>
    <property type="evidence" value="ECO:0007669"/>
    <property type="project" value="UniProtKB-KW"/>
</dbReference>
<evidence type="ECO:0000256" key="5">
    <source>
        <dbReference type="ARBA" id="ARBA00023125"/>
    </source>
</evidence>
<evidence type="ECO:0000256" key="6">
    <source>
        <dbReference type="ARBA" id="ARBA00023235"/>
    </source>
</evidence>
<dbReference type="EC" id="5.6.2.1" evidence="3"/>
<evidence type="ECO:0000259" key="8">
    <source>
        <dbReference type="PROSITE" id="PS50880"/>
    </source>
</evidence>
<dbReference type="Gene3D" id="1.10.290.10">
    <property type="entry name" value="Topoisomerase I, domain 4"/>
    <property type="match status" value="1"/>
</dbReference>
<dbReference type="GO" id="GO:0006265">
    <property type="term" value="P:DNA topological change"/>
    <property type="evidence" value="ECO:0007669"/>
    <property type="project" value="InterPro"/>
</dbReference>
<name>A0A6C0KD97_9ZZZZ</name>
<evidence type="ECO:0000313" key="10">
    <source>
        <dbReference type="EMBL" id="QHU15076.1"/>
    </source>
</evidence>
<dbReference type="PANTHER" id="PTHR42785">
    <property type="entry name" value="DNA TOPOISOMERASE, TYPE IA, CORE"/>
    <property type="match status" value="1"/>
</dbReference>
<comment type="similarity">
    <text evidence="2">Belongs to the type IA topoisomerase family.</text>
</comment>
<dbReference type="SMART" id="SM00493">
    <property type="entry name" value="TOPRIM"/>
    <property type="match status" value="1"/>
</dbReference>